<accession>A0A2K0UNL9</accession>
<dbReference type="GO" id="GO:0004074">
    <property type="term" value="F:biliverdin reductase [NAD(P)H] activity"/>
    <property type="evidence" value="ECO:0007669"/>
    <property type="project" value="TreeGrafter"/>
</dbReference>
<dbReference type="PANTHER" id="PTHR43355">
    <property type="entry name" value="FLAVIN REDUCTASE (NADPH)"/>
    <property type="match status" value="1"/>
</dbReference>
<evidence type="ECO:0000259" key="3">
    <source>
        <dbReference type="Pfam" id="PF13460"/>
    </source>
</evidence>
<dbReference type="EMBL" id="MTYI01000007">
    <property type="protein sequence ID" value="PNP59374.1"/>
    <property type="molecule type" value="Genomic_DNA"/>
</dbReference>
<evidence type="ECO:0000256" key="2">
    <source>
        <dbReference type="SAM" id="MobiDB-lite"/>
    </source>
</evidence>
<proteinExistence type="inferred from homology"/>
<evidence type="ECO:0000256" key="1">
    <source>
        <dbReference type="ARBA" id="ARBA00038376"/>
    </source>
</evidence>
<protein>
    <recommendedName>
        <fullName evidence="3">NAD(P)-binding domain-containing protein</fullName>
    </recommendedName>
</protein>
<feature type="domain" description="NAD(P)-binding" evidence="3">
    <location>
        <begin position="7"/>
        <end position="212"/>
    </location>
</feature>
<dbReference type="InterPro" id="IPR051606">
    <property type="entry name" value="Polyketide_Oxido-like"/>
</dbReference>
<reference evidence="4 5" key="1">
    <citation type="submission" date="2017-02" db="EMBL/GenBank/DDBJ databases">
        <title>Genomes of Trichoderma spp. with biocontrol activity.</title>
        <authorList>
            <person name="Gardiner D."/>
            <person name="Kazan K."/>
            <person name="Vos C."/>
            <person name="Harvey P."/>
        </authorList>
    </citation>
    <scope>NUCLEOTIDE SEQUENCE [LARGE SCALE GENOMIC DNA]</scope>
    <source>
        <strain evidence="4 5">Tr1</strain>
    </source>
</reference>
<comment type="caution">
    <text evidence="4">The sequence shown here is derived from an EMBL/GenBank/DDBJ whole genome shotgun (WGS) entry which is preliminary data.</text>
</comment>
<comment type="similarity">
    <text evidence="1">Belongs to the avfA family.</text>
</comment>
<dbReference type="GO" id="GO:0042602">
    <property type="term" value="F:riboflavin reductase (NADPH) activity"/>
    <property type="evidence" value="ECO:0007669"/>
    <property type="project" value="TreeGrafter"/>
</dbReference>
<organism evidence="4 5">
    <name type="scientific">Trichoderma harzianum</name>
    <name type="common">Hypocrea lixii</name>
    <dbReference type="NCBI Taxonomy" id="5544"/>
    <lineage>
        <taxon>Eukaryota</taxon>
        <taxon>Fungi</taxon>
        <taxon>Dikarya</taxon>
        <taxon>Ascomycota</taxon>
        <taxon>Pezizomycotina</taxon>
        <taxon>Sordariomycetes</taxon>
        <taxon>Hypocreomycetidae</taxon>
        <taxon>Hypocreales</taxon>
        <taxon>Hypocreaceae</taxon>
        <taxon>Trichoderma</taxon>
    </lineage>
</organism>
<dbReference type="PANTHER" id="PTHR43355:SF2">
    <property type="entry name" value="FLAVIN REDUCTASE (NADPH)"/>
    <property type="match status" value="1"/>
</dbReference>
<dbReference type="Pfam" id="PF13460">
    <property type="entry name" value="NAD_binding_10"/>
    <property type="match status" value="1"/>
</dbReference>
<feature type="region of interest" description="Disordered" evidence="2">
    <location>
        <begin position="31"/>
        <end position="62"/>
    </location>
</feature>
<dbReference type="Proteomes" id="UP000236290">
    <property type="component" value="Unassembled WGS sequence"/>
</dbReference>
<dbReference type="AlphaFoldDB" id="A0A2K0UNL9"/>
<dbReference type="InterPro" id="IPR016040">
    <property type="entry name" value="NAD(P)-bd_dom"/>
</dbReference>
<evidence type="ECO:0000313" key="4">
    <source>
        <dbReference type="EMBL" id="PNP59374.1"/>
    </source>
</evidence>
<dbReference type="InterPro" id="IPR036291">
    <property type="entry name" value="NAD(P)-bd_dom_sf"/>
</dbReference>
<name>A0A2K0UNL9_TRIHA</name>
<dbReference type="OrthoDB" id="419598at2759"/>
<dbReference type="Gene3D" id="3.40.50.720">
    <property type="entry name" value="NAD(P)-binding Rossmann-like Domain"/>
    <property type="match status" value="1"/>
</dbReference>
<sequence length="225" mass="24181">MHIFISGATGRNGRIALDNALSRNHSVTVLTRNPSSLPSNPNLTIIKGSPSSQQDVQTALSTPSPPSAILITLNQRRTSDNPFAPLSPDSPPTLLAATTRVLLAAIAATPFTHPPKIVVNSIFGARESWKNLGWAFRAVLSHSTMKFAVKDHNDMDALIRESGVPFVFARAPRLTDGPAAEVKVWPDNGQGCGWNVTLSRESLGAWLITAAESDEWDDKSPVLTN</sequence>
<gene>
    <name evidence="4" type="ORF">THARTR1_00864</name>
</gene>
<dbReference type="SUPFAM" id="SSF51735">
    <property type="entry name" value="NAD(P)-binding Rossmann-fold domains"/>
    <property type="match status" value="1"/>
</dbReference>
<evidence type="ECO:0000313" key="5">
    <source>
        <dbReference type="Proteomes" id="UP000236290"/>
    </source>
</evidence>